<keyword evidence="5 7" id="KW-0804">Transcription</keyword>
<comment type="similarity">
    <text evidence="7">Belongs to the NFYA/HAP2 subunit family.</text>
</comment>
<evidence type="ECO:0000256" key="2">
    <source>
        <dbReference type="ARBA" id="ARBA00023015"/>
    </source>
</evidence>
<protein>
    <recommendedName>
        <fullName evidence="7">Transcriptional activator HAP2</fullName>
    </recommendedName>
</protein>
<evidence type="ECO:0000313" key="10">
    <source>
        <dbReference type="Proteomes" id="UP000422736"/>
    </source>
</evidence>
<evidence type="ECO:0000256" key="1">
    <source>
        <dbReference type="ARBA" id="ARBA00004123"/>
    </source>
</evidence>
<proteinExistence type="inferred from homology"/>
<dbReference type="Gene3D" id="6.10.250.2430">
    <property type="match status" value="1"/>
</dbReference>
<dbReference type="SMART" id="SM00521">
    <property type="entry name" value="CBF"/>
    <property type="match status" value="1"/>
</dbReference>
<dbReference type="EMBL" id="CP015056">
    <property type="protein sequence ID" value="QGN15716.1"/>
    <property type="molecule type" value="Genomic_DNA"/>
</dbReference>
<dbReference type="PROSITE" id="PS51152">
    <property type="entry name" value="NFYA_HAP2_2"/>
    <property type="match status" value="1"/>
</dbReference>
<feature type="region of interest" description="Disordered" evidence="8">
    <location>
        <begin position="1"/>
        <end position="149"/>
    </location>
</feature>
<comment type="subunit">
    <text evidence="7">Heterotrimer.</text>
</comment>
<dbReference type="PRINTS" id="PR00616">
    <property type="entry name" value="CCAATSUBUNTB"/>
</dbReference>
<evidence type="ECO:0000313" key="9">
    <source>
        <dbReference type="EMBL" id="QGN15716.1"/>
    </source>
</evidence>
<feature type="compositionally biased region" description="Polar residues" evidence="8">
    <location>
        <begin position="100"/>
        <end position="147"/>
    </location>
</feature>
<keyword evidence="2 7" id="KW-0805">Transcription regulation</keyword>
<evidence type="ECO:0000256" key="6">
    <source>
        <dbReference type="ARBA" id="ARBA00023242"/>
    </source>
</evidence>
<organism evidence="9 10">
    <name type="scientific">Kluyveromyces marxianus</name>
    <name type="common">Yeast</name>
    <name type="synonym">Candida kefyr</name>
    <dbReference type="NCBI Taxonomy" id="4911"/>
    <lineage>
        <taxon>Eukaryota</taxon>
        <taxon>Fungi</taxon>
        <taxon>Dikarya</taxon>
        <taxon>Ascomycota</taxon>
        <taxon>Saccharomycotina</taxon>
        <taxon>Saccharomycetes</taxon>
        <taxon>Saccharomycetales</taxon>
        <taxon>Saccharomycetaceae</taxon>
        <taxon>Kluyveromyces</taxon>
    </lineage>
</organism>
<comment type="function">
    <text evidence="7">Component of the sequence-specific heterotrimeric transcription factor (NF-Y) which specifically recognizes a 5'-CCAAT-3' box motif found in the promoters of its target genes.</text>
</comment>
<name>A0ABX6EU19_KLUMA</name>
<dbReference type="Proteomes" id="UP000422736">
    <property type="component" value="Chromosome 3"/>
</dbReference>
<dbReference type="InterPro" id="IPR001289">
    <property type="entry name" value="NFYA"/>
</dbReference>
<evidence type="ECO:0000256" key="3">
    <source>
        <dbReference type="ARBA" id="ARBA00023125"/>
    </source>
</evidence>
<evidence type="ECO:0000256" key="5">
    <source>
        <dbReference type="ARBA" id="ARBA00023163"/>
    </source>
</evidence>
<gene>
    <name evidence="9" type="primary">HAP2</name>
    <name evidence="9" type="ORF">FIM1_2409</name>
</gene>
<keyword evidence="10" id="KW-1185">Reference proteome</keyword>
<evidence type="ECO:0000256" key="4">
    <source>
        <dbReference type="ARBA" id="ARBA00023159"/>
    </source>
</evidence>
<keyword evidence="3 7" id="KW-0238">DNA-binding</keyword>
<dbReference type="Pfam" id="PF02045">
    <property type="entry name" value="CBFB_NFYA"/>
    <property type="match status" value="1"/>
</dbReference>
<reference evidence="9 10" key="2">
    <citation type="submission" date="2019-11" db="EMBL/GenBank/DDBJ databases">
        <authorList>
            <person name="Lu H."/>
        </authorList>
    </citation>
    <scope>NUCLEOTIDE SEQUENCE [LARGE SCALE GENOMIC DNA]</scope>
    <source>
        <strain evidence="9 10">FIM1</strain>
    </source>
</reference>
<reference evidence="9 10" key="1">
    <citation type="submission" date="2016-03" db="EMBL/GenBank/DDBJ databases">
        <title>How can Kluyveromyces marxianus grow so fast - potential evolutionary course in Saccharomyces Complex revealed by comparative genomics.</title>
        <authorList>
            <person name="Mo W."/>
            <person name="Lu W."/>
            <person name="Yang X."/>
            <person name="Qi J."/>
            <person name="Lv H."/>
        </authorList>
    </citation>
    <scope>NUCLEOTIDE SEQUENCE [LARGE SCALE GENOMIC DNA]</scope>
    <source>
        <strain evidence="9 10">FIM1</strain>
    </source>
</reference>
<dbReference type="InterPro" id="IPR018362">
    <property type="entry name" value="CCAAT-binding_factor_CS"/>
</dbReference>
<feature type="compositionally biased region" description="Basic and acidic residues" evidence="8">
    <location>
        <begin position="211"/>
        <end position="221"/>
    </location>
</feature>
<evidence type="ECO:0000256" key="7">
    <source>
        <dbReference type="RuleBase" id="RU367155"/>
    </source>
</evidence>
<dbReference type="PANTHER" id="PTHR12632">
    <property type="entry name" value="TRANSCRIPTION FACTOR NF-Y ALPHA-RELATED"/>
    <property type="match status" value="1"/>
</dbReference>
<dbReference type="PROSITE" id="PS00686">
    <property type="entry name" value="NFYA_HAP2_1"/>
    <property type="match status" value="1"/>
</dbReference>
<keyword evidence="4" id="KW-0010">Activator</keyword>
<sequence length="249" mass="28374">MPQELISYGRNFSGGDVETEPDNAYPLLDNGMSAFTTTGLENNKHHQVQYSGTKRGRDEEDGSYEERPENPTKEYLYDHPQIETNLSEKSRKINEDVSLKQASNAKNSENPSHFSQDSNSGGNAVIQTQAGMESQIQAGNESQTEPTEQPFYVNAKQYYRILKRRYARAKLEENLKISRERRPYLHESRHKHAMRRPRGQGGRFLTAAEMAEMKRKEEEASGKNTVEQDVPKLNVLPQQLPGSVNDDKK</sequence>
<feature type="region of interest" description="Disordered" evidence="8">
    <location>
        <begin position="211"/>
        <end position="249"/>
    </location>
</feature>
<evidence type="ECO:0000256" key="8">
    <source>
        <dbReference type="SAM" id="MobiDB-lite"/>
    </source>
</evidence>
<comment type="subcellular location">
    <subcellularLocation>
        <location evidence="1 7">Nucleus</location>
    </subcellularLocation>
</comment>
<feature type="compositionally biased region" description="Basic and acidic residues" evidence="8">
    <location>
        <begin position="64"/>
        <end position="98"/>
    </location>
</feature>
<keyword evidence="6 7" id="KW-0539">Nucleus</keyword>
<accession>A0ABX6EU19</accession>